<name>A0A972GL85_9BACL</name>
<dbReference type="InterPro" id="IPR002611">
    <property type="entry name" value="IstB_ATP-bd"/>
</dbReference>
<feature type="domain" description="AAA+ ATPase" evidence="1">
    <location>
        <begin position="165"/>
        <end position="311"/>
    </location>
</feature>
<evidence type="ECO:0000313" key="3">
    <source>
        <dbReference type="Proteomes" id="UP000641588"/>
    </source>
</evidence>
<dbReference type="Proteomes" id="UP000641588">
    <property type="component" value="Unassembled WGS sequence"/>
</dbReference>
<dbReference type="RefSeq" id="WP_171650988.1">
    <property type="nucleotide sequence ID" value="NZ_WHOD01000022.1"/>
</dbReference>
<dbReference type="PANTHER" id="PTHR30050">
    <property type="entry name" value="CHROMOSOMAL REPLICATION INITIATOR PROTEIN DNAA"/>
    <property type="match status" value="1"/>
</dbReference>
<dbReference type="AlphaFoldDB" id="A0A972GL85"/>
<gene>
    <name evidence="2" type="primary">dnaI</name>
    <name evidence="2" type="ORF">GC093_06055</name>
</gene>
<dbReference type="InterPro" id="IPR009928">
    <property type="entry name" value="DnaI_N"/>
</dbReference>
<dbReference type="PANTHER" id="PTHR30050:SF8">
    <property type="entry name" value="PRIMOSOMAL PROTEIN DNAI"/>
    <property type="match status" value="1"/>
</dbReference>
<dbReference type="EMBL" id="WHOD01000022">
    <property type="protein sequence ID" value="NOU92794.1"/>
    <property type="molecule type" value="Genomic_DNA"/>
</dbReference>
<evidence type="ECO:0000313" key="2">
    <source>
        <dbReference type="EMBL" id="NOU92794.1"/>
    </source>
</evidence>
<keyword evidence="3" id="KW-1185">Reference proteome</keyword>
<dbReference type="Pfam" id="PF07319">
    <property type="entry name" value="DnaI_N"/>
    <property type="match status" value="1"/>
</dbReference>
<dbReference type="GO" id="GO:0006260">
    <property type="term" value="P:DNA replication"/>
    <property type="evidence" value="ECO:0007669"/>
    <property type="project" value="TreeGrafter"/>
</dbReference>
<proteinExistence type="predicted"/>
<dbReference type="SUPFAM" id="SSF52540">
    <property type="entry name" value="P-loop containing nucleoside triphosphate hydrolases"/>
    <property type="match status" value="1"/>
</dbReference>
<protein>
    <submittedName>
        <fullName evidence="2">Primosomal protein DnaI</fullName>
    </submittedName>
</protein>
<dbReference type="GO" id="GO:0005524">
    <property type="term" value="F:ATP binding"/>
    <property type="evidence" value="ECO:0007669"/>
    <property type="project" value="InterPro"/>
</dbReference>
<dbReference type="InterPro" id="IPR003593">
    <property type="entry name" value="AAA+_ATPase"/>
</dbReference>
<reference evidence="2" key="1">
    <citation type="submission" date="2019-10" db="EMBL/GenBank/DDBJ databases">
        <title>Description of Paenibacillus glebae sp. nov.</title>
        <authorList>
            <person name="Carlier A."/>
            <person name="Qi S."/>
        </authorList>
    </citation>
    <scope>NUCLEOTIDE SEQUENCE</scope>
    <source>
        <strain evidence="2">LMG 31456</strain>
    </source>
</reference>
<accession>A0A972GL85</accession>
<dbReference type="Gene3D" id="3.40.50.300">
    <property type="entry name" value="P-loop containing nucleotide triphosphate hydrolases"/>
    <property type="match status" value="1"/>
</dbReference>
<dbReference type="InterPro" id="IPR027417">
    <property type="entry name" value="P-loop_NTPase"/>
</dbReference>
<dbReference type="CDD" id="cd00009">
    <property type="entry name" value="AAA"/>
    <property type="match status" value="1"/>
</dbReference>
<sequence>MESLGEILRGMPGRELLKKAEDKLQEVAADPLIVKLRTKYPQLDHEALKLNLNRLHQYTVEYRNCSNCPGLDRCPNDMEGHYTLITVESEQQQARVYDQKVACKKFIAQQSQQAIRGRIRSFYVDERALSEGYSTLEIYDKDEDRVGAVGQVIDYILKTQNEGIQKQGLYLAGTFGTGKTFLMCYMLHELAKDGYTGAIVYMPDFAEDLKSMFNDPLKLKETIDALKETDLLVFDDIGAENLNPWLRDHVMGAILNYRMNRKPTFFTSNHDLGALEKHFSFTSKDGDEEFKGRRIMDRIRPFVDVILVNGFNKRGG</sequence>
<evidence type="ECO:0000259" key="1">
    <source>
        <dbReference type="SMART" id="SM00382"/>
    </source>
</evidence>
<dbReference type="NCBIfam" id="NF006505">
    <property type="entry name" value="PRK08939.1"/>
    <property type="match status" value="1"/>
</dbReference>
<dbReference type="Pfam" id="PF01695">
    <property type="entry name" value="IstB_IS21"/>
    <property type="match status" value="1"/>
</dbReference>
<organism evidence="2 3">
    <name type="scientific">Paenibacillus foliorum</name>
    <dbReference type="NCBI Taxonomy" id="2654974"/>
    <lineage>
        <taxon>Bacteria</taxon>
        <taxon>Bacillati</taxon>
        <taxon>Bacillota</taxon>
        <taxon>Bacilli</taxon>
        <taxon>Bacillales</taxon>
        <taxon>Paenibacillaceae</taxon>
        <taxon>Paenibacillus</taxon>
    </lineage>
</organism>
<dbReference type="SMART" id="SM00382">
    <property type="entry name" value="AAA"/>
    <property type="match status" value="1"/>
</dbReference>
<comment type="caution">
    <text evidence="2">The sequence shown here is derived from an EMBL/GenBank/DDBJ whole genome shotgun (WGS) entry which is preliminary data.</text>
</comment>